<evidence type="ECO:0000313" key="5">
    <source>
        <dbReference type="EMBL" id="MDQ0166206.1"/>
    </source>
</evidence>
<dbReference type="PANTHER" id="PTHR42939:SF1">
    <property type="entry name" value="ABC TRANSPORTER ATP-BINDING PROTEIN ALBC-RELATED"/>
    <property type="match status" value="1"/>
</dbReference>
<dbReference type="InterPro" id="IPR027417">
    <property type="entry name" value="P-loop_NTPase"/>
</dbReference>
<evidence type="ECO:0000259" key="4">
    <source>
        <dbReference type="PROSITE" id="PS50893"/>
    </source>
</evidence>
<dbReference type="InterPro" id="IPR003593">
    <property type="entry name" value="AAA+_ATPase"/>
</dbReference>
<protein>
    <submittedName>
        <fullName evidence="5">ABC-2 type transport system ATP-binding protein</fullName>
    </submittedName>
</protein>
<name>A0ABT9VYY8_9BACI</name>
<keyword evidence="1" id="KW-0813">Transport</keyword>
<sequence length="290" mass="32394">MLKLNDVTLKYGSDYGVQGITMSLELGKIYGVLGRNGSGKTSLLSMISSFRQATSGSIMLNDQALFENEALTPMISFHYTKDQSYETRKLSKLLDEAAAFYPYFDKEYALQLTKTFKLSLNKKIYKMSKGMQSAVEAVIGLASRSPITIFDEVYLGMDAPTRTKFYKELLNDHTNHPRTILISTHLVSEMDFLFEEIIMIDHGKLLLHESNDDIISKGFSLTGEAAAVDHLTQGLSVLNTDQLGPTKSAMVFGSLSDELMQEAREADIEIGSVSLQDLFIHLTDNDREEE</sequence>
<evidence type="ECO:0000256" key="1">
    <source>
        <dbReference type="ARBA" id="ARBA00022448"/>
    </source>
</evidence>
<dbReference type="PROSITE" id="PS50893">
    <property type="entry name" value="ABC_TRANSPORTER_2"/>
    <property type="match status" value="1"/>
</dbReference>
<dbReference type="GO" id="GO:0005524">
    <property type="term" value="F:ATP binding"/>
    <property type="evidence" value="ECO:0007669"/>
    <property type="project" value="UniProtKB-KW"/>
</dbReference>
<feature type="domain" description="ABC transporter" evidence="4">
    <location>
        <begin position="2"/>
        <end position="227"/>
    </location>
</feature>
<organism evidence="5 6">
    <name type="scientific">Caldalkalibacillus horti</name>
    <dbReference type="NCBI Taxonomy" id="77523"/>
    <lineage>
        <taxon>Bacteria</taxon>
        <taxon>Bacillati</taxon>
        <taxon>Bacillota</taxon>
        <taxon>Bacilli</taxon>
        <taxon>Bacillales</taxon>
        <taxon>Bacillaceae</taxon>
        <taxon>Caldalkalibacillus</taxon>
    </lineage>
</organism>
<dbReference type="Pfam" id="PF00005">
    <property type="entry name" value="ABC_tran"/>
    <property type="match status" value="1"/>
</dbReference>
<dbReference type="EMBL" id="JAUSTY010000007">
    <property type="protein sequence ID" value="MDQ0166206.1"/>
    <property type="molecule type" value="Genomic_DNA"/>
</dbReference>
<dbReference type="SMART" id="SM00382">
    <property type="entry name" value="AAA"/>
    <property type="match status" value="1"/>
</dbReference>
<dbReference type="Proteomes" id="UP001235840">
    <property type="component" value="Unassembled WGS sequence"/>
</dbReference>
<accession>A0ABT9VYY8</accession>
<dbReference type="InterPro" id="IPR051782">
    <property type="entry name" value="ABC_Transporter_VariousFunc"/>
</dbReference>
<comment type="caution">
    <text evidence="5">The sequence shown here is derived from an EMBL/GenBank/DDBJ whole genome shotgun (WGS) entry which is preliminary data.</text>
</comment>
<keyword evidence="2" id="KW-0547">Nucleotide-binding</keyword>
<keyword evidence="3 5" id="KW-0067">ATP-binding</keyword>
<evidence type="ECO:0000313" key="6">
    <source>
        <dbReference type="Proteomes" id="UP001235840"/>
    </source>
</evidence>
<evidence type="ECO:0000256" key="3">
    <source>
        <dbReference type="ARBA" id="ARBA00022840"/>
    </source>
</evidence>
<gene>
    <name evidence="5" type="ORF">J2S11_002107</name>
</gene>
<dbReference type="Gene3D" id="3.40.50.300">
    <property type="entry name" value="P-loop containing nucleotide triphosphate hydrolases"/>
    <property type="match status" value="1"/>
</dbReference>
<dbReference type="SUPFAM" id="SSF52540">
    <property type="entry name" value="P-loop containing nucleoside triphosphate hydrolases"/>
    <property type="match status" value="1"/>
</dbReference>
<keyword evidence="6" id="KW-1185">Reference proteome</keyword>
<dbReference type="RefSeq" id="WP_307394218.1">
    <property type="nucleotide sequence ID" value="NZ_BAAADK010000048.1"/>
</dbReference>
<proteinExistence type="predicted"/>
<dbReference type="InterPro" id="IPR003439">
    <property type="entry name" value="ABC_transporter-like_ATP-bd"/>
</dbReference>
<dbReference type="PANTHER" id="PTHR42939">
    <property type="entry name" value="ABC TRANSPORTER ATP-BINDING PROTEIN ALBC-RELATED"/>
    <property type="match status" value="1"/>
</dbReference>
<evidence type="ECO:0000256" key="2">
    <source>
        <dbReference type="ARBA" id="ARBA00022741"/>
    </source>
</evidence>
<reference evidence="5 6" key="1">
    <citation type="submission" date="2023-07" db="EMBL/GenBank/DDBJ databases">
        <title>Genomic Encyclopedia of Type Strains, Phase IV (KMG-IV): sequencing the most valuable type-strain genomes for metagenomic binning, comparative biology and taxonomic classification.</title>
        <authorList>
            <person name="Goeker M."/>
        </authorList>
    </citation>
    <scope>NUCLEOTIDE SEQUENCE [LARGE SCALE GENOMIC DNA]</scope>
    <source>
        <strain evidence="5 6">DSM 12751</strain>
    </source>
</reference>